<feature type="region of interest" description="Disordered" evidence="2">
    <location>
        <begin position="1"/>
        <end position="21"/>
    </location>
</feature>
<sequence length="148" mass="17752">MEYDRAFDGGPPSRGFNMRTGWSGTNRGGYGFPYQTSAQFFNSLNGLQQQQQQRRQYQQQLQYQQQYQQQLQQRQQEYQQQLQQQYQQQYQQQLQQQQQRQQQQTYGYPQQSSSYGYYGGNNNNNSIPGYMSSWGKPSNRGYSYGMFW</sequence>
<evidence type="ECO:0000256" key="2">
    <source>
        <dbReference type="SAM" id="MobiDB-lite"/>
    </source>
</evidence>
<feature type="coiled-coil region" evidence="1">
    <location>
        <begin position="47"/>
        <end position="88"/>
    </location>
</feature>
<dbReference type="EMBL" id="KB456268">
    <property type="protein sequence ID" value="EMF09829.1"/>
    <property type="molecule type" value="Genomic_DNA"/>
</dbReference>
<dbReference type="Proteomes" id="UP000016931">
    <property type="component" value="Unassembled WGS sequence"/>
</dbReference>
<organism evidence="3 4">
    <name type="scientific">Sphaerulina musiva (strain SO2202)</name>
    <name type="common">Poplar stem canker fungus</name>
    <name type="synonym">Septoria musiva</name>
    <dbReference type="NCBI Taxonomy" id="692275"/>
    <lineage>
        <taxon>Eukaryota</taxon>
        <taxon>Fungi</taxon>
        <taxon>Dikarya</taxon>
        <taxon>Ascomycota</taxon>
        <taxon>Pezizomycotina</taxon>
        <taxon>Dothideomycetes</taxon>
        <taxon>Dothideomycetidae</taxon>
        <taxon>Mycosphaerellales</taxon>
        <taxon>Mycosphaerellaceae</taxon>
        <taxon>Sphaerulina</taxon>
    </lineage>
</organism>
<keyword evidence="4" id="KW-1185">Reference proteome</keyword>
<gene>
    <name evidence="3" type="ORF">SEPMUDRAFT_119570</name>
</gene>
<reference evidence="3 4" key="1">
    <citation type="journal article" date="2012" name="PLoS Pathog.">
        <title>Diverse lifestyles and strategies of plant pathogenesis encoded in the genomes of eighteen Dothideomycetes fungi.</title>
        <authorList>
            <person name="Ohm R.A."/>
            <person name="Feau N."/>
            <person name="Henrissat B."/>
            <person name="Schoch C.L."/>
            <person name="Horwitz B.A."/>
            <person name="Barry K.W."/>
            <person name="Condon B.J."/>
            <person name="Copeland A.C."/>
            <person name="Dhillon B."/>
            <person name="Glaser F."/>
            <person name="Hesse C.N."/>
            <person name="Kosti I."/>
            <person name="LaButti K."/>
            <person name="Lindquist E.A."/>
            <person name="Lucas S."/>
            <person name="Salamov A.A."/>
            <person name="Bradshaw R.E."/>
            <person name="Ciuffetti L."/>
            <person name="Hamelin R.C."/>
            <person name="Kema G.H.J."/>
            <person name="Lawrence C."/>
            <person name="Scott J.A."/>
            <person name="Spatafora J.W."/>
            <person name="Turgeon B.G."/>
            <person name="de Wit P.J.G.M."/>
            <person name="Zhong S."/>
            <person name="Goodwin S.B."/>
            <person name="Grigoriev I.V."/>
        </authorList>
    </citation>
    <scope>NUCLEOTIDE SEQUENCE [LARGE SCALE GENOMIC DNA]</scope>
    <source>
        <strain evidence="3 4">SO2202</strain>
    </source>
</reference>
<dbReference type="GeneID" id="27898665"/>
<dbReference type="HOGENOM" id="CLU_1759942_0_0_1"/>
<feature type="region of interest" description="Disordered" evidence="2">
    <location>
        <begin position="93"/>
        <end position="120"/>
    </location>
</feature>
<evidence type="ECO:0000256" key="1">
    <source>
        <dbReference type="SAM" id="Coils"/>
    </source>
</evidence>
<proteinExistence type="predicted"/>
<evidence type="ECO:0000313" key="3">
    <source>
        <dbReference type="EMBL" id="EMF09829.1"/>
    </source>
</evidence>
<protein>
    <submittedName>
        <fullName evidence="3">Uncharacterized protein</fullName>
    </submittedName>
</protein>
<evidence type="ECO:0000313" key="4">
    <source>
        <dbReference type="Proteomes" id="UP000016931"/>
    </source>
</evidence>
<accession>M3CYU5</accession>
<name>M3CYU5_SPHMS</name>
<dbReference type="RefSeq" id="XP_016757950.1">
    <property type="nucleotide sequence ID" value="XM_016901528.1"/>
</dbReference>
<keyword evidence="1" id="KW-0175">Coiled coil</keyword>
<dbReference type="AlphaFoldDB" id="M3CYU5"/>